<dbReference type="AlphaFoldDB" id="A0AA88DTQ5"/>
<gene>
    <name evidence="1" type="ORF">TIFTF001_030588</name>
</gene>
<sequence>MLDNVKTRHNSKALGKLQPFKAFTSRTKYVMLMPKISGTTPDPQSEQAVEVGDGIGAAAGYTSDVRRRIGVVTGHRCQHMRGTTCEGRPIQVNNIDPGYYLTWGCFMPLQNRADRALCGLGRMLSHAARFVRVDAGLLRSRLVWPGSQGCSLTADTCRRRHVSHPD</sequence>
<proteinExistence type="predicted"/>
<dbReference type="Proteomes" id="UP001187192">
    <property type="component" value="Unassembled WGS sequence"/>
</dbReference>
<organism evidence="1 2">
    <name type="scientific">Ficus carica</name>
    <name type="common">Common fig</name>
    <dbReference type="NCBI Taxonomy" id="3494"/>
    <lineage>
        <taxon>Eukaryota</taxon>
        <taxon>Viridiplantae</taxon>
        <taxon>Streptophyta</taxon>
        <taxon>Embryophyta</taxon>
        <taxon>Tracheophyta</taxon>
        <taxon>Spermatophyta</taxon>
        <taxon>Magnoliopsida</taxon>
        <taxon>eudicotyledons</taxon>
        <taxon>Gunneridae</taxon>
        <taxon>Pentapetalae</taxon>
        <taxon>rosids</taxon>
        <taxon>fabids</taxon>
        <taxon>Rosales</taxon>
        <taxon>Moraceae</taxon>
        <taxon>Ficeae</taxon>
        <taxon>Ficus</taxon>
    </lineage>
</organism>
<evidence type="ECO:0000313" key="2">
    <source>
        <dbReference type="Proteomes" id="UP001187192"/>
    </source>
</evidence>
<comment type="caution">
    <text evidence="1">The sequence shown here is derived from an EMBL/GenBank/DDBJ whole genome shotgun (WGS) entry which is preliminary data.</text>
</comment>
<keyword evidence="2" id="KW-1185">Reference proteome</keyword>
<dbReference type="EMBL" id="BTGU01000113">
    <property type="protein sequence ID" value="GMN61496.1"/>
    <property type="molecule type" value="Genomic_DNA"/>
</dbReference>
<accession>A0AA88DTQ5</accession>
<reference evidence="1" key="1">
    <citation type="submission" date="2023-07" db="EMBL/GenBank/DDBJ databases">
        <title>draft genome sequence of fig (Ficus carica).</title>
        <authorList>
            <person name="Takahashi T."/>
            <person name="Nishimura K."/>
        </authorList>
    </citation>
    <scope>NUCLEOTIDE SEQUENCE</scope>
</reference>
<name>A0AA88DTQ5_FICCA</name>
<protein>
    <submittedName>
        <fullName evidence="1">Uncharacterized protein</fullName>
    </submittedName>
</protein>
<evidence type="ECO:0000313" key="1">
    <source>
        <dbReference type="EMBL" id="GMN61496.1"/>
    </source>
</evidence>